<dbReference type="OrthoDB" id="350103at2"/>
<dbReference type="eggNOG" id="ENOG503464J">
    <property type="taxonomic scope" value="Bacteria"/>
</dbReference>
<dbReference type="RefSeq" id="WP_013968897.1">
    <property type="nucleotide sequence ID" value="NC_015732.1"/>
</dbReference>
<dbReference type="InterPro" id="IPR011042">
    <property type="entry name" value="6-blade_b-propeller_TolB-like"/>
</dbReference>
<sequence length="398" mass="45433">MIRILIIALIGLLSFSSCSNKEVQSVDRQNLFRLDIGRLENQIDLFGIDQSPAMLKTRIAMRDGIFYISDSKAQKVSKFTSYGDLLSMIYNQETNPPPFTLKKDSDSSEIVTRRAIAYPLIQNGNVAVDSRKHLYVEDRLPPDRRTYDAEKRVLFDSTVLHFDSDGNFIEYLGQEGIGGTPFPFINSLFTSVHDELVVVCRIPTGWNVYWFDANGAVLYVVLIRNEDLPMPKGETLYSSLDSITAAPDSRRLIIKIDYYKDNFDESTKTKSGIIYDRSILWVMNVENGSYLNNVEIPPFDQIQSDQKDKIELVYSVLGVSRRGKVFLTIPETDGYHLLVLDLESKDQKRGFIQVDPDEVAFNTFYLSEEGILSALLATDYEAKVVWWRTEKFTGDVRK</sequence>
<dbReference type="SUPFAM" id="SSF101898">
    <property type="entry name" value="NHL repeat"/>
    <property type="match status" value="1"/>
</dbReference>
<evidence type="ECO:0000313" key="2">
    <source>
        <dbReference type="Proteomes" id="UP000000503"/>
    </source>
</evidence>
<dbReference type="NCBIfam" id="NF047780">
    <property type="entry name" value="LIC12708_fam"/>
    <property type="match status" value="1"/>
</dbReference>
<dbReference type="Gene3D" id="2.120.10.30">
    <property type="entry name" value="TolB, C-terminal domain"/>
    <property type="match status" value="1"/>
</dbReference>
<proteinExistence type="predicted"/>
<dbReference type="KEGG" id="scd:Spica_1442"/>
<dbReference type="InterPro" id="IPR058072">
    <property type="entry name" value="LIC12708-like"/>
</dbReference>
<dbReference type="STRING" id="744872.Spica_1442"/>
<name>F8EXK6_GRAC1</name>
<evidence type="ECO:0000313" key="1">
    <source>
        <dbReference type="EMBL" id="AEJ19587.1"/>
    </source>
</evidence>
<reference evidence="2" key="1">
    <citation type="journal article" date="2013" name="Stand. Genomic Sci.">
        <title>Genome sequence of the thermophilic fresh-water bacterium Spirochaeta caldaria type strain (H1(T)), reclassification of Spirochaeta caldaria, Spirochaeta stenostrepta, and Spirochaeta zuelzerae in the genus Treponema as Treponema caldaria comb. nov., Treponema stenostrepta comb. nov., and Treponema zuelzerae comb. nov., and emendation of the genus Treponema.</title>
        <authorList>
            <person name="Abt B."/>
            <person name="Goker M."/>
            <person name="Scheuner C."/>
            <person name="Han C."/>
            <person name="Lu M."/>
            <person name="Misra M."/>
            <person name="Lapidus A."/>
            <person name="Nolan M."/>
            <person name="Lucas S."/>
            <person name="Hammon N."/>
            <person name="Deshpande S."/>
            <person name="Cheng J.F."/>
            <person name="Tapia R."/>
            <person name="Goodwin L.A."/>
            <person name="Pitluck S."/>
            <person name="Liolios K."/>
            <person name="Pagani I."/>
            <person name="Ivanova N."/>
            <person name="Mavromatis K."/>
            <person name="Mikhailova N."/>
            <person name="Huntemann M."/>
            <person name="Pati A."/>
            <person name="Chen A."/>
            <person name="Palaniappan K."/>
            <person name="Land M."/>
            <person name="Hauser L."/>
            <person name="Jeffries C.D."/>
            <person name="Rohde M."/>
            <person name="Spring S."/>
            <person name="Gronow S."/>
            <person name="Detter J.C."/>
            <person name="Bristow J."/>
            <person name="Eisen J.A."/>
            <person name="Markowitz V."/>
            <person name="Hugenholtz P."/>
            <person name="Kyrpides N.C."/>
            <person name="Woyke T."/>
            <person name="Klenk H.P."/>
        </authorList>
    </citation>
    <scope>NUCLEOTIDE SEQUENCE</scope>
    <source>
        <strain evidence="2">ATCC 51460 / DSM 7334 / H1</strain>
    </source>
</reference>
<gene>
    <name evidence="1" type="ordered locus">Spica_1442</name>
</gene>
<keyword evidence="2" id="KW-1185">Reference proteome</keyword>
<accession>F8EXK6</accession>
<protein>
    <submittedName>
        <fullName evidence="1">Lipoprotein</fullName>
    </submittedName>
</protein>
<keyword evidence="1" id="KW-0449">Lipoprotein</keyword>
<dbReference type="Proteomes" id="UP000000503">
    <property type="component" value="Chromosome"/>
</dbReference>
<organism evidence="1 2">
    <name type="scientific">Gracilinema caldarium (strain ATCC 51460 / DSM 7334 / H1)</name>
    <name type="common">Treponema caldarium</name>
    <dbReference type="NCBI Taxonomy" id="744872"/>
    <lineage>
        <taxon>Bacteria</taxon>
        <taxon>Pseudomonadati</taxon>
        <taxon>Spirochaetota</taxon>
        <taxon>Spirochaetia</taxon>
        <taxon>Spirochaetales</taxon>
        <taxon>Breznakiellaceae</taxon>
        <taxon>Gracilinema</taxon>
    </lineage>
</organism>
<dbReference type="PROSITE" id="PS51257">
    <property type="entry name" value="PROKAR_LIPOPROTEIN"/>
    <property type="match status" value="1"/>
</dbReference>
<dbReference type="HOGENOM" id="CLU_684929_0_0_12"/>
<dbReference type="AlphaFoldDB" id="F8EXK6"/>
<dbReference type="EMBL" id="CP002868">
    <property type="protein sequence ID" value="AEJ19587.1"/>
    <property type="molecule type" value="Genomic_DNA"/>
</dbReference>